<feature type="region of interest" description="Disordered" evidence="1">
    <location>
        <begin position="54"/>
        <end position="78"/>
    </location>
</feature>
<organism evidence="2 3">
    <name type="scientific">Stachybotrys elegans</name>
    <dbReference type="NCBI Taxonomy" id="80388"/>
    <lineage>
        <taxon>Eukaryota</taxon>
        <taxon>Fungi</taxon>
        <taxon>Dikarya</taxon>
        <taxon>Ascomycota</taxon>
        <taxon>Pezizomycotina</taxon>
        <taxon>Sordariomycetes</taxon>
        <taxon>Hypocreomycetidae</taxon>
        <taxon>Hypocreales</taxon>
        <taxon>Stachybotryaceae</taxon>
        <taxon>Stachybotrys</taxon>
    </lineage>
</organism>
<evidence type="ECO:0000256" key="1">
    <source>
        <dbReference type="SAM" id="MobiDB-lite"/>
    </source>
</evidence>
<evidence type="ECO:0000313" key="3">
    <source>
        <dbReference type="Proteomes" id="UP000813444"/>
    </source>
</evidence>
<keyword evidence="3" id="KW-1185">Reference proteome</keyword>
<sequence length="121" mass="13960">PKKGRTSTSSFSIEPPMPLSVNSALRSRERLYIHPLHWGARHLELLGIEFREEARQESQPSNNKVQKELKRNKQRQTSTEAIKTKPIYSAVYLLRAELGDKASAVRYLLDVHDIRHIKSTK</sequence>
<dbReference type="EMBL" id="JAGPNK010000035">
    <property type="protein sequence ID" value="KAH7303354.1"/>
    <property type="molecule type" value="Genomic_DNA"/>
</dbReference>
<feature type="non-terminal residue" evidence="2">
    <location>
        <position position="1"/>
    </location>
</feature>
<evidence type="ECO:0000313" key="2">
    <source>
        <dbReference type="EMBL" id="KAH7303354.1"/>
    </source>
</evidence>
<protein>
    <submittedName>
        <fullName evidence="2">Uncharacterized protein</fullName>
    </submittedName>
</protein>
<dbReference type="OrthoDB" id="5343483at2759"/>
<gene>
    <name evidence="2" type="ORF">B0I35DRAFT_446825</name>
</gene>
<dbReference type="AlphaFoldDB" id="A0A8K0SGW9"/>
<accession>A0A8K0SGW9</accession>
<name>A0A8K0SGW9_9HYPO</name>
<comment type="caution">
    <text evidence="2">The sequence shown here is derived from an EMBL/GenBank/DDBJ whole genome shotgun (WGS) entry which is preliminary data.</text>
</comment>
<dbReference type="Proteomes" id="UP000813444">
    <property type="component" value="Unassembled WGS sequence"/>
</dbReference>
<proteinExistence type="predicted"/>
<reference evidence="2" key="1">
    <citation type="journal article" date="2021" name="Nat. Commun.">
        <title>Genetic determinants of endophytism in the Arabidopsis root mycobiome.</title>
        <authorList>
            <person name="Mesny F."/>
            <person name="Miyauchi S."/>
            <person name="Thiergart T."/>
            <person name="Pickel B."/>
            <person name="Atanasova L."/>
            <person name="Karlsson M."/>
            <person name="Huettel B."/>
            <person name="Barry K.W."/>
            <person name="Haridas S."/>
            <person name="Chen C."/>
            <person name="Bauer D."/>
            <person name="Andreopoulos W."/>
            <person name="Pangilinan J."/>
            <person name="LaButti K."/>
            <person name="Riley R."/>
            <person name="Lipzen A."/>
            <person name="Clum A."/>
            <person name="Drula E."/>
            <person name="Henrissat B."/>
            <person name="Kohler A."/>
            <person name="Grigoriev I.V."/>
            <person name="Martin F.M."/>
            <person name="Hacquard S."/>
        </authorList>
    </citation>
    <scope>NUCLEOTIDE SEQUENCE</scope>
    <source>
        <strain evidence="2">MPI-CAGE-CH-0235</strain>
    </source>
</reference>